<dbReference type="GeneTree" id="ENSGT00940000166591"/>
<dbReference type="OrthoDB" id="6114029at2759"/>
<dbReference type="CDD" id="cd08334">
    <property type="entry name" value="DED_Caspase_8_10_r2"/>
    <property type="match status" value="1"/>
</dbReference>
<feature type="compositionally biased region" description="Polar residues" evidence="17">
    <location>
        <begin position="179"/>
        <end position="202"/>
    </location>
</feature>
<evidence type="ECO:0000256" key="12">
    <source>
        <dbReference type="ARBA" id="ARBA00023242"/>
    </source>
</evidence>
<dbReference type="STRING" id="37003.ENSKMAP00000011379"/>
<keyword evidence="6" id="KW-0645">Protease</keyword>
<dbReference type="SUPFAM" id="SSF52129">
    <property type="entry name" value="Caspase-like"/>
    <property type="match status" value="1"/>
</dbReference>
<dbReference type="InterPro" id="IPR001875">
    <property type="entry name" value="DED_dom"/>
</dbReference>
<keyword evidence="8" id="KW-0677">Repeat</keyword>
<evidence type="ECO:0000259" key="20">
    <source>
        <dbReference type="PROSITE" id="PS50208"/>
    </source>
</evidence>
<evidence type="ECO:0000313" key="21">
    <source>
        <dbReference type="Ensembl" id="ENSKMAP00000011379.1"/>
    </source>
</evidence>
<dbReference type="InterPro" id="IPR011600">
    <property type="entry name" value="Pept_C14_caspase"/>
</dbReference>
<evidence type="ECO:0000256" key="16">
    <source>
        <dbReference type="RuleBase" id="RU003971"/>
    </source>
</evidence>
<dbReference type="GO" id="GO:0051604">
    <property type="term" value="P:protein maturation"/>
    <property type="evidence" value="ECO:0007669"/>
    <property type="project" value="UniProtKB-ARBA"/>
</dbReference>
<protein>
    <recommendedName>
        <fullName evidence="15">Caspase-8</fullName>
        <ecNumber evidence="14">3.4.22.61</ecNumber>
    </recommendedName>
</protein>
<reference evidence="21" key="1">
    <citation type="submission" date="2025-08" db="UniProtKB">
        <authorList>
            <consortium name="Ensembl"/>
        </authorList>
    </citation>
    <scope>IDENTIFICATION</scope>
</reference>
<dbReference type="CDD" id="cd00032">
    <property type="entry name" value="CASc"/>
    <property type="match status" value="1"/>
</dbReference>
<evidence type="ECO:0000313" key="22">
    <source>
        <dbReference type="Proteomes" id="UP000264800"/>
    </source>
</evidence>
<name>A0A3Q3AJ36_KRYMA</name>
<dbReference type="InterPro" id="IPR002138">
    <property type="entry name" value="Pept_C14_p10"/>
</dbReference>
<feature type="region of interest" description="Disordered" evidence="17">
    <location>
        <begin position="179"/>
        <end position="210"/>
    </location>
</feature>
<dbReference type="Pfam" id="PF01335">
    <property type="entry name" value="DED"/>
    <property type="match status" value="2"/>
</dbReference>
<feature type="domain" description="Caspase family p20" evidence="20">
    <location>
        <begin position="224"/>
        <end position="347"/>
    </location>
</feature>
<dbReference type="AlphaFoldDB" id="A0A3Q3AJ36"/>
<dbReference type="SUPFAM" id="SSF47986">
    <property type="entry name" value="DEATH domain"/>
    <property type="match status" value="2"/>
</dbReference>
<dbReference type="Ensembl" id="ENSKMAT00000011557.1">
    <property type="protein sequence ID" value="ENSKMAP00000011379.1"/>
    <property type="gene ID" value="ENSKMAG00000008563.1"/>
</dbReference>
<evidence type="ECO:0000256" key="6">
    <source>
        <dbReference type="ARBA" id="ARBA00022670"/>
    </source>
</evidence>
<evidence type="ECO:0000256" key="3">
    <source>
        <dbReference type="ARBA" id="ARBA00010134"/>
    </source>
</evidence>
<dbReference type="SMART" id="SM00031">
    <property type="entry name" value="DED"/>
    <property type="match status" value="2"/>
</dbReference>
<dbReference type="Pfam" id="PF00656">
    <property type="entry name" value="Peptidase_C14"/>
    <property type="match status" value="1"/>
</dbReference>
<comment type="similarity">
    <text evidence="3 16">Belongs to the peptidase C14A family.</text>
</comment>
<accession>A0A3Q3AJ36</accession>
<feature type="domain" description="DED" evidence="18">
    <location>
        <begin position="1"/>
        <end position="77"/>
    </location>
</feature>
<organism evidence="21 22">
    <name type="scientific">Kryptolebias marmoratus</name>
    <name type="common">Mangrove killifish</name>
    <name type="synonym">Rivulus marmoratus</name>
    <dbReference type="NCBI Taxonomy" id="37003"/>
    <lineage>
        <taxon>Eukaryota</taxon>
        <taxon>Metazoa</taxon>
        <taxon>Chordata</taxon>
        <taxon>Craniata</taxon>
        <taxon>Vertebrata</taxon>
        <taxon>Euteleostomi</taxon>
        <taxon>Actinopterygii</taxon>
        <taxon>Neopterygii</taxon>
        <taxon>Teleostei</taxon>
        <taxon>Neoteleostei</taxon>
        <taxon>Acanthomorphata</taxon>
        <taxon>Ovalentaria</taxon>
        <taxon>Atherinomorphae</taxon>
        <taxon>Cyprinodontiformes</taxon>
        <taxon>Rivulidae</taxon>
        <taxon>Kryptolebias</taxon>
    </lineage>
</organism>
<feature type="domain" description="DED" evidence="18">
    <location>
        <begin position="93"/>
        <end position="170"/>
    </location>
</feature>
<evidence type="ECO:0000256" key="1">
    <source>
        <dbReference type="ARBA" id="ARBA00004123"/>
    </source>
</evidence>
<dbReference type="PANTHER" id="PTHR48169:SF7">
    <property type="entry name" value="CASPASE 10"/>
    <property type="match status" value="1"/>
</dbReference>
<evidence type="ECO:0000256" key="11">
    <source>
        <dbReference type="ARBA" id="ARBA00023145"/>
    </source>
</evidence>
<keyword evidence="11" id="KW-0865">Zymogen</keyword>
<dbReference type="InterPro" id="IPR001309">
    <property type="entry name" value="Pept_C14_p20"/>
</dbReference>
<dbReference type="EC" id="3.4.22.61" evidence="14"/>
<keyword evidence="10" id="KW-0788">Thiol protease</keyword>
<evidence type="ECO:0000256" key="9">
    <source>
        <dbReference type="ARBA" id="ARBA00022801"/>
    </source>
</evidence>
<dbReference type="PRINTS" id="PR00376">
    <property type="entry name" value="IL1BCENZYME"/>
</dbReference>
<dbReference type="GO" id="GO:0006915">
    <property type="term" value="P:apoptotic process"/>
    <property type="evidence" value="ECO:0007669"/>
    <property type="project" value="UniProtKB-KW"/>
</dbReference>
<dbReference type="FunFam" id="1.10.533.10:FF:000016">
    <property type="entry name" value="CASP8 and FADD-like apoptosis regulator"/>
    <property type="match status" value="1"/>
</dbReference>
<dbReference type="KEGG" id="kmr:108238317"/>
<dbReference type="InterPro" id="IPR011029">
    <property type="entry name" value="DEATH-like_dom_sf"/>
</dbReference>
<dbReference type="InterPro" id="IPR015917">
    <property type="entry name" value="Pept_C14A"/>
</dbReference>
<dbReference type="GO" id="GO:0006508">
    <property type="term" value="P:proteolysis"/>
    <property type="evidence" value="ECO:0007669"/>
    <property type="project" value="UniProtKB-KW"/>
</dbReference>
<evidence type="ECO:0000256" key="10">
    <source>
        <dbReference type="ARBA" id="ARBA00022807"/>
    </source>
</evidence>
<keyword evidence="4" id="KW-0963">Cytoplasm</keyword>
<comment type="subcellular location">
    <subcellularLocation>
        <location evidence="2">Cytoplasm</location>
    </subcellularLocation>
    <subcellularLocation>
        <location evidence="1">Nucleus</location>
    </subcellularLocation>
</comment>
<dbReference type="RefSeq" id="XP_017275808.1">
    <property type="nucleotide sequence ID" value="XM_017420319.3"/>
</dbReference>
<dbReference type="CDD" id="cd08792">
    <property type="entry name" value="DED_Caspase_8_10_r1"/>
    <property type="match status" value="1"/>
</dbReference>
<dbReference type="Proteomes" id="UP000264800">
    <property type="component" value="Unplaced"/>
</dbReference>
<dbReference type="GO" id="GO:0043065">
    <property type="term" value="P:positive regulation of apoptotic process"/>
    <property type="evidence" value="ECO:0007669"/>
    <property type="project" value="UniProtKB-ARBA"/>
</dbReference>
<dbReference type="OMA" id="TETQPNY"/>
<keyword evidence="5" id="KW-0597">Phosphoprotein</keyword>
<evidence type="ECO:0000256" key="17">
    <source>
        <dbReference type="SAM" id="MobiDB-lite"/>
    </source>
</evidence>
<dbReference type="FunFam" id="3.40.50.1460:FF:000008">
    <property type="entry name" value="caspase-8 isoform X1"/>
    <property type="match status" value="1"/>
</dbReference>
<dbReference type="CTD" id="841"/>
<dbReference type="Gene3D" id="1.10.533.10">
    <property type="entry name" value="Death Domain, Fas"/>
    <property type="match status" value="2"/>
</dbReference>
<evidence type="ECO:0000259" key="18">
    <source>
        <dbReference type="PROSITE" id="PS50168"/>
    </source>
</evidence>
<evidence type="ECO:0000256" key="5">
    <source>
        <dbReference type="ARBA" id="ARBA00022553"/>
    </source>
</evidence>
<dbReference type="PROSITE" id="PS50208">
    <property type="entry name" value="CASPASE_P20"/>
    <property type="match status" value="1"/>
</dbReference>
<evidence type="ECO:0000259" key="19">
    <source>
        <dbReference type="PROSITE" id="PS50207"/>
    </source>
</evidence>
<evidence type="ECO:0000256" key="8">
    <source>
        <dbReference type="ARBA" id="ARBA00022737"/>
    </source>
</evidence>
<feature type="domain" description="Caspase family p10" evidence="19">
    <location>
        <begin position="376"/>
        <end position="460"/>
    </location>
</feature>
<evidence type="ECO:0000256" key="2">
    <source>
        <dbReference type="ARBA" id="ARBA00004496"/>
    </source>
</evidence>
<keyword evidence="12" id="KW-0539">Nucleus</keyword>
<keyword evidence="9" id="KW-0378">Hydrolase</keyword>
<dbReference type="GO" id="GO:0005737">
    <property type="term" value="C:cytoplasm"/>
    <property type="evidence" value="ECO:0007669"/>
    <property type="project" value="UniProtKB-SubCell"/>
</dbReference>
<keyword evidence="22" id="KW-1185">Reference proteome</keyword>
<proteinExistence type="inferred from homology"/>
<evidence type="ECO:0000256" key="13">
    <source>
        <dbReference type="ARBA" id="ARBA00051626"/>
    </source>
</evidence>
<sequence length="461" mass="51951">MDLLLLSKIDEGLVSSEVAELCFLCSDMVNRKRLEGITDAKKLFERLDERGLLENPSFLSQLLHTIHRADLRQLLSADGGQQGETDANPILSEYRVMLYKVHENITNENLGKMKYLLTYKLGKNPLEKCITALDVFAEMERMGEISKTNVNNLHKILLEFDQQLAVTVQNYMDAVQRQQTTPPAGTPANPQRPNNTPQSQPRNCGRSVSFDSSNEEYYSLTRTPRGSCVIFNNKHFRGKLQDRAGTEKDANALSTLFDRFGFRIETYHDLSADKLQRTLAALALRDFSSDDALVICILSHGEKGCVFGSDERKVSLQDLTSPFTSDRAPTLEGKPKVFFVQACQNDLQEDGQEDIQEDAQTPFQCSSAAEQGSSFHVEADFLIGMATVQNSPSFRHRQEGSIYIQQLCKQLTKSAESPERDDILGVLTRVNKEVGKGEYAKKKQMPEPRYTLTKKLAFRFP</sequence>
<dbReference type="PROSITE" id="PS50207">
    <property type="entry name" value="CASPASE_P10"/>
    <property type="match status" value="1"/>
</dbReference>
<dbReference type="Gene3D" id="3.40.50.1460">
    <property type="match status" value="1"/>
</dbReference>
<keyword evidence="7" id="KW-0053">Apoptosis</keyword>
<reference evidence="21" key="2">
    <citation type="submission" date="2025-09" db="UniProtKB">
        <authorList>
            <consortium name="Ensembl"/>
        </authorList>
    </citation>
    <scope>IDENTIFICATION</scope>
</reference>
<dbReference type="PANTHER" id="PTHR48169">
    <property type="entry name" value="DED DOMAIN-CONTAINING PROTEIN"/>
    <property type="match status" value="1"/>
</dbReference>
<dbReference type="GO" id="GO:0005886">
    <property type="term" value="C:plasma membrane"/>
    <property type="evidence" value="ECO:0007669"/>
    <property type="project" value="UniProtKB-ARBA"/>
</dbReference>
<dbReference type="GO" id="GO:0032991">
    <property type="term" value="C:protein-containing complex"/>
    <property type="evidence" value="ECO:0007669"/>
    <property type="project" value="UniProtKB-ARBA"/>
</dbReference>
<dbReference type="GO" id="GO:0005634">
    <property type="term" value="C:nucleus"/>
    <property type="evidence" value="ECO:0007669"/>
    <property type="project" value="UniProtKB-SubCell"/>
</dbReference>
<evidence type="ECO:0000256" key="4">
    <source>
        <dbReference type="ARBA" id="ARBA00022490"/>
    </source>
</evidence>
<evidence type="ECO:0000256" key="7">
    <source>
        <dbReference type="ARBA" id="ARBA00022703"/>
    </source>
</evidence>
<dbReference type="PROSITE" id="PS50168">
    <property type="entry name" value="DED"/>
    <property type="match status" value="2"/>
</dbReference>
<dbReference type="SMART" id="SM00115">
    <property type="entry name" value="CASc"/>
    <property type="match status" value="1"/>
</dbReference>
<dbReference type="GeneID" id="108238317"/>
<dbReference type="GO" id="GO:0004197">
    <property type="term" value="F:cysteine-type endopeptidase activity"/>
    <property type="evidence" value="ECO:0007669"/>
    <property type="project" value="InterPro"/>
</dbReference>
<evidence type="ECO:0000256" key="14">
    <source>
        <dbReference type="ARBA" id="ARBA00066479"/>
    </source>
</evidence>
<comment type="catalytic activity">
    <reaction evidence="13">
        <text>Strict requirement for Asp at position P1 and has a preferred cleavage sequence of (Leu/Asp/Val)-Glu-Thr-Asp-|-(Gly/Ser/Ala).</text>
        <dbReference type="EC" id="3.4.22.61"/>
    </reaction>
</comment>
<dbReference type="InterPro" id="IPR029030">
    <property type="entry name" value="Caspase-like_dom_sf"/>
</dbReference>
<evidence type="ECO:0000256" key="15">
    <source>
        <dbReference type="ARBA" id="ARBA00068172"/>
    </source>
</evidence>